<dbReference type="InterPro" id="IPR013424">
    <property type="entry name" value="Ice-binding_C"/>
</dbReference>
<reference evidence="3 4" key="1">
    <citation type="submission" date="2019-03" db="EMBL/GenBank/DDBJ databases">
        <title>Genomic Encyclopedia of Type Strains, Phase IV (KMG-IV): sequencing the most valuable type-strain genomes for metagenomic binning, comparative biology and taxonomic classification.</title>
        <authorList>
            <person name="Goeker M."/>
        </authorList>
    </citation>
    <scope>NUCLEOTIDE SEQUENCE [LARGE SCALE GENOMIC DNA]</scope>
    <source>
        <strain evidence="3 4">DSM 16998</strain>
    </source>
</reference>
<dbReference type="AlphaFoldDB" id="A0A4R6QN90"/>
<keyword evidence="4" id="KW-1185">Reference proteome</keyword>
<organism evidence="3 4">
    <name type="scientific">Roseateles toxinivorans</name>
    <dbReference type="NCBI Taxonomy" id="270368"/>
    <lineage>
        <taxon>Bacteria</taxon>
        <taxon>Pseudomonadati</taxon>
        <taxon>Pseudomonadota</taxon>
        <taxon>Betaproteobacteria</taxon>
        <taxon>Burkholderiales</taxon>
        <taxon>Sphaerotilaceae</taxon>
        <taxon>Roseateles</taxon>
    </lineage>
</organism>
<protein>
    <submittedName>
        <fullName evidence="3">Putative secreted protein with PEP-CTERM sorting signal</fullName>
    </submittedName>
</protein>
<gene>
    <name evidence="3" type="ORF">DES47_10245</name>
</gene>
<evidence type="ECO:0000313" key="3">
    <source>
        <dbReference type="EMBL" id="TDP72300.1"/>
    </source>
</evidence>
<feature type="chain" id="PRO_5020296057" evidence="1">
    <location>
        <begin position="22"/>
        <end position="160"/>
    </location>
</feature>
<dbReference type="Pfam" id="PF07589">
    <property type="entry name" value="PEP-CTERM"/>
    <property type="match status" value="1"/>
</dbReference>
<dbReference type="Proteomes" id="UP000295361">
    <property type="component" value="Unassembled WGS sequence"/>
</dbReference>
<feature type="domain" description="Ice-binding protein C-terminal" evidence="2">
    <location>
        <begin position="133"/>
        <end position="157"/>
    </location>
</feature>
<dbReference type="RefSeq" id="WP_133699782.1">
    <property type="nucleotide sequence ID" value="NZ_SNXS01000002.1"/>
</dbReference>
<proteinExistence type="predicted"/>
<accession>A0A4R6QN90</accession>
<dbReference type="NCBIfam" id="TIGR02595">
    <property type="entry name" value="PEP_CTERM"/>
    <property type="match status" value="1"/>
</dbReference>
<dbReference type="InParanoid" id="A0A4R6QN90"/>
<dbReference type="EMBL" id="SNXS01000002">
    <property type="protein sequence ID" value="TDP72300.1"/>
    <property type="molecule type" value="Genomic_DNA"/>
</dbReference>
<evidence type="ECO:0000256" key="1">
    <source>
        <dbReference type="SAM" id="SignalP"/>
    </source>
</evidence>
<evidence type="ECO:0000313" key="4">
    <source>
        <dbReference type="Proteomes" id="UP000295361"/>
    </source>
</evidence>
<keyword evidence="1" id="KW-0732">Signal</keyword>
<name>A0A4R6QN90_9BURK</name>
<comment type="caution">
    <text evidence="3">The sequence shown here is derived from an EMBL/GenBank/DDBJ whole genome shotgun (WGS) entry which is preliminary data.</text>
</comment>
<evidence type="ECO:0000259" key="2">
    <source>
        <dbReference type="Pfam" id="PF07589"/>
    </source>
</evidence>
<feature type="signal peptide" evidence="1">
    <location>
        <begin position="1"/>
        <end position="21"/>
    </location>
</feature>
<dbReference type="OrthoDB" id="8754432at2"/>
<sequence>MFIKKLALAAAIVATSSAAFANDVVGSPSFAGLTSTYAALHSAGAFTDTFTFMMPGITSASVSITTIGAGVADIDFISATLNSMPLVLTTDAGGFVELLYTPGSYAVTGPLTLVIKGMSAENASYSGTLNVTAVPEPETVALMLAGLGVMGFVARRRRAV</sequence>
<dbReference type="NCBIfam" id="NF038126">
    <property type="entry name" value="PEP_CTERM_FxDxF"/>
    <property type="match status" value="1"/>
</dbReference>